<evidence type="ECO:0000256" key="1">
    <source>
        <dbReference type="SAM" id="MobiDB-lite"/>
    </source>
</evidence>
<feature type="compositionally biased region" description="Acidic residues" evidence="1">
    <location>
        <begin position="62"/>
        <end position="74"/>
    </location>
</feature>
<feature type="compositionally biased region" description="Basic and acidic residues" evidence="1">
    <location>
        <begin position="107"/>
        <end position="136"/>
    </location>
</feature>
<evidence type="ECO:0000313" key="3">
    <source>
        <dbReference type="Proteomes" id="UP001066276"/>
    </source>
</evidence>
<reference evidence="2" key="1">
    <citation type="journal article" date="2022" name="bioRxiv">
        <title>Sequencing and chromosome-scale assembly of the giantPleurodeles waltlgenome.</title>
        <authorList>
            <person name="Brown T."/>
            <person name="Elewa A."/>
            <person name="Iarovenko S."/>
            <person name="Subramanian E."/>
            <person name="Araus A.J."/>
            <person name="Petzold A."/>
            <person name="Susuki M."/>
            <person name="Suzuki K.-i.T."/>
            <person name="Hayashi T."/>
            <person name="Toyoda A."/>
            <person name="Oliveira C."/>
            <person name="Osipova E."/>
            <person name="Leigh N.D."/>
            <person name="Simon A."/>
            <person name="Yun M.H."/>
        </authorList>
    </citation>
    <scope>NUCLEOTIDE SEQUENCE</scope>
    <source>
        <strain evidence="2">20211129_DDA</strain>
        <tissue evidence="2">Liver</tissue>
    </source>
</reference>
<dbReference type="Proteomes" id="UP001066276">
    <property type="component" value="Chromosome 4_1"/>
</dbReference>
<protein>
    <submittedName>
        <fullName evidence="2">Uncharacterized protein</fullName>
    </submittedName>
</protein>
<feature type="compositionally biased region" description="Acidic residues" evidence="1">
    <location>
        <begin position="1"/>
        <end position="14"/>
    </location>
</feature>
<name>A0AAV7TDM5_PLEWA</name>
<organism evidence="2 3">
    <name type="scientific">Pleurodeles waltl</name>
    <name type="common">Iberian ribbed newt</name>
    <dbReference type="NCBI Taxonomy" id="8319"/>
    <lineage>
        <taxon>Eukaryota</taxon>
        <taxon>Metazoa</taxon>
        <taxon>Chordata</taxon>
        <taxon>Craniata</taxon>
        <taxon>Vertebrata</taxon>
        <taxon>Euteleostomi</taxon>
        <taxon>Amphibia</taxon>
        <taxon>Batrachia</taxon>
        <taxon>Caudata</taxon>
        <taxon>Salamandroidea</taxon>
        <taxon>Salamandridae</taxon>
        <taxon>Pleurodelinae</taxon>
        <taxon>Pleurodeles</taxon>
    </lineage>
</organism>
<comment type="caution">
    <text evidence="2">The sequence shown here is derived from an EMBL/GenBank/DDBJ whole genome shotgun (WGS) entry which is preliminary data.</text>
</comment>
<dbReference type="EMBL" id="JANPWB010000007">
    <property type="protein sequence ID" value="KAJ1174523.1"/>
    <property type="molecule type" value="Genomic_DNA"/>
</dbReference>
<dbReference type="AlphaFoldDB" id="A0AAV7TDM5"/>
<proteinExistence type="predicted"/>
<accession>A0AAV7TDM5</accession>
<keyword evidence="3" id="KW-1185">Reference proteome</keyword>
<feature type="region of interest" description="Disordered" evidence="1">
    <location>
        <begin position="1"/>
        <end position="136"/>
    </location>
</feature>
<gene>
    <name evidence="2" type="ORF">NDU88_006344</name>
</gene>
<evidence type="ECO:0000313" key="2">
    <source>
        <dbReference type="EMBL" id="KAJ1174523.1"/>
    </source>
</evidence>
<feature type="compositionally biased region" description="Basic and acidic residues" evidence="1">
    <location>
        <begin position="75"/>
        <end position="100"/>
    </location>
</feature>
<sequence>MTSEEEFPGEETEIDVGRRVEESEKPERDLRSKTEERETCGSMPISPYPRGTQERIGIPEITSEEEFPGEETEIDVGRRVEESEKPEGDLRWKTEEREMPGEPGEPGEPRDGETGTKKATNEDRRRLETGDSCARR</sequence>
<feature type="compositionally biased region" description="Basic and acidic residues" evidence="1">
    <location>
        <begin position="15"/>
        <end position="39"/>
    </location>
</feature>